<proteinExistence type="predicted"/>
<keyword evidence="2" id="KW-1185">Reference proteome</keyword>
<organism evidence="1 2">
    <name type="scientific">Glomus cerebriforme</name>
    <dbReference type="NCBI Taxonomy" id="658196"/>
    <lineage>
        <taxon>Eukaryota</taxon>
        <taxon>Fungi</taxon>
        <taxon>Fungi incertae sedis</taxon>
        <taxon>Mucoromycota</taxon>
        <taxon>Glomeromycotina</taxon>
        <taxon>Glomeromycetes</taxon>
        <taxon>Glomerales</taxon>
        <taxon>Glomeraceae</taxon>
        <taxon>Glomus</taxon>
    </lineage>
</organism>
<dbReference type="OrthoDB" id="2346017at2759"/>
<name>A0A397T9L8_9GLOM</name>
<protein>
    <submittedName>
        <fullName evidence="1">Uncharacterized protein</fullName>
    </submittedName>
</protein>
<evidence type="ECO:0000313" key="1">
    <source>
        <dbReference type="EMBL" id="RIA94552.1"/>
    </source>
</evidence>
<dbReference type="EMBL" id="QKYT01000078">
    <property type="protein sequence ID" value="RIA94552.1"/>
    <property type="molecule type" value="Genomic_DNA"/>
</dbReference>
<dbReference type="Proteomes" id="UP000265703">
    <property type="component" value="Unassembled WGS sequence"/>
</dbReference>
<evidence type="ECO:0000313" key="2">
    <source>
        <dbReference type="Proteomes" id="UP000265703"/>
    </source>
</evidence>
<gene>
    <name evidence="1" type="ORF">C1645_817815</name>
</gene>
<accession>A0A397T9L8</accession>
<reference evidence="1 2" key="1">
    <citation type="submission" date="2018-06" db="EMBL/GenBank/DDBJ databases">
        <title>Comparative genomics reveals the genomic features of Rhizophagus irregularis, R. cerebriforme, R. diaphanum and Gigaspora rosea, and their symbiotic lifestyle signature.</title>
        <authorList>
            <person name="Morin E."/>
            <person name="San Clemente H."/>
            <person name="Chen E.C.H."/>
            <person name="De La Providencia I."/>
            <person name="Hainaut M."/>
            <person name="Kuo A."/>
            <person name="Kohler A."/>
            <person name="Murat C."/>
            <person name="Tang N."/>
            <person name="Roy S."/>
            <person name="Loubradou J."/>
            <person name="Henrissat B."/>
            <person name="Grigoriev I.V."/>
            <person name="Corradi N."/>
            <person name="Roux C."/>
            <person name="Martin F.M."/>
        </authorList>
    </citation>
    <scope>NUCLEOTIDE SEQUENCE [LARGE SCALE GENOMIC DNA]</scope>
    <source>
        <strain evidence="1 2">DAOM 227022</strain>
    </source>
</reference>
<comment type="caution">
    <text evidence="1">The sequence shown here is derived from an EMBL/GenBank/DDBJ whole genome shotgun (WGS) entry which is preliminary data.</text>
</comment>
<dbReference type="AlphaFoldDB" id="A0A397T9L8"/>
<sequence length="324" mass="36540">MNRSLAFFCYNRASEIIYSALPIEYSKTSPQEVATIFIFQVGQIQWHALVINGTGGSISVQNCPFLGIPVKKNVRKCQGIKHCSFADPEFIKKQHNEVDMKSETFIKLNQHQNNTKTKTYIFFLAVQSTACKYNSSNAPCNGRAKLRKLVKNAGQVEEYFIGCDKWVKGQKWHCYIKIDDEIQCCTLVPRASRIKYCAVRGDIIERKCNVQFIKFIPYDLVACPYIALVCIGTHDHPPPPPERTPAGLKDELQTMIQNIISSDNNVTPGSIVAGNYIKATFDKDTLFEVHASLNNIDKLRSLVAKCYKNTHPYGQGNLGVLYSQ</sequence>